<evidence type="ECO:0000313" key="2">
    <source>
        <dbReference type="Proteomes" id="UP000217446"/>
    </source>
</evidence>
<comment type="caution">
    <text evidence="1">The sequence shown here is derived from an EMBL/GenBank/DDBJ whole genome shotgun (WGS) entry which is preliminary data.</text>
</comment>
<accession>A0A250V731</accession>
<sequence length="106" mass="11713">MSASLTPLRETLARLDAHLAEQGLDRGEVLDVGELSRRTALAEGEVRALLDAEELREPGEVGHVRHLVAVELTLALRGRRLTPRRQEALTLMLEGLPISESEEAER</sequence>
<reference evidence="2" key="1">
    <citation type="submission" date="2017-05" db="EMBL/GenBank/DDBJ databases">
        <title>Streptomyces olivochromogenes NBRC 3561 whole genome shotgun sequence.</title>
        <authorList>
            <person name="Dohra H."/>
            <person name="Kodani S."/>
        </authorList>
    </citation>
    <scope>NUCLEOTIDE SEQUENCE [LARGE SCALE GENOMIC DNA]</scope>
    <source>
        <strain evidence="2">NBRC 3561</strain>
    </source>
</reference>
<proteinExistence type="predicted"/>
<dbReference type="EMBL" id="BDQI01000002">
    <property type="protein sequence ID" value="GAX49978.1"/>
    <property type="molecule type" value="Genomic_DNA"/>
</dbReference>
<evidence type="ECO:0000313" key="1">
    <source>
        <dbReference type="EMBL" id="GAX49978.1"/>
    </source>
</evidence>
<dbReference type="Proteomes" id="UP000217446">
    <property type="component" value="Unassembled WGS sequence"/>
</dbReference>
<dbReference type="STRING" id="1963.AQJ27_18195"/>
<organism evidence="1 2">
    <name type="scientific">Streptomyces olivochromogenes</name>
    <dbReference type="NCBI Taxonomy" id="1963"/>
    <lineage>
        <taxon>Bacteria</taxon>
        <taxon>Bacillati</taxon>
        <taxon>Actinomycetota</taxon>
        <taxon>Actinomycetes</taxon>
        <taxon>Kitasatosporales</taxon>
        <taxon>Streptomycetaceae</taxon>
        <taxon>Streptomyces</taxon>
    </lineage>
</organism>
<dbReference type="RefSeq" id="WP_067369652.1">
    <property type="nucleotide sequence ID" value="NZ_BDQI01000002.1"/>
</dbReference>
<keyword evidence="2" id="KW-1185">Reference proteome</keyword>
<gene>
    <name evidence="1" type="ORF">SO3561_01468</name>
</gene>
<protein>
    <submittedName>
        <fullName evidence="1">Uncharacterized protein</fullName>
    </submittedName>
</protein>
<dbReference type="AlphaFoldDB" id="A0A250V731"/>
<name>A0A250V731_STROL</name>